<evidence type="ECO:0000256" key="1">
    <source>
        <dbReference type="ARBA" id="ARBA00005564"/>
    </source>
</evidence>
<dbReference type="InterPro" id="IPR011048">
    <property type="entry name" value="Haem_d1_sf"/>
</dbReference>
<evidence type="ECO:0000313" key="3">
    <source>
        <dbReference type="Proteomes" id="UP001144204"/>
    </source>
</evidence>
<sequence length="351" mass="39016">MSEKFLIGTYTHSKSEGIYELELNSESKKLENLKLVAKAGNPTYVALSKKNRIYSVDKVFNAGGQKGNVKGGVLALDFNAKPAKPINSIIKENTNPAYITVDEKRQFVYTANYHTGQVRVYQIENNGSLKYLDEVVHQGSVGPRPEQQDGAHPHFADLTPDGRLVVVDLGQDRVYLYDISDNGQLSEVSHLQMPAGYGPRHIVFDAKKHVAYLAGELSSNVASLKYDASNGQFSIQQIVKTIPKEWESHNGAAAIRLSADGKFVYVSNRGNNSLAVFETSSDGHLKLIQYVSTDGDFPRDFNFADHEKFIITLNQNTNNATLYERNQSTGKLTIVQRDFYVPEGVCVYPED</sequence>
<accession>A0A9W6B1S4</accession>
<keyword evidence="3" id="KW-1185">Reference proteome</keyword>
<dbReference type="RefSeq" id="WP_286136011.1">
    <property type="nucleotide sequence ID" value="NZ_BRPL01000002.1"/>
</dbReference>
<proteinExistence type="inferred from homology"/>
<gene>
    <name evidence="2" type="ORF">WR164_05230</name>
</gene>
<comment type="similarity">
    <text evidence="1">Belongs to the cycloisomerase 2 family.</text>
</comment>
<dbReference type="AlphaFoldDB" id="A0A9W6B1S4"/>
<reference evidence="2" key="1">
    <citation type="submission" date="2022-07" db="EMBL/GenBank/DDBJ databases">
        <authorList>
            <person name="Kouya T."/>
            <person name="Ishiyama Y."/>
        </authorList>
    </citation>
    <scope>NUCLEOTIDE SEQUENCE</scope>
    <source>
        <strain evidence="2">WR16-4</strain>
    </source>
</reference>
<protein>
    <submittedName>
        <fullName evidence="2">6-phosphogluconolactonase</fullName>
    </submittedName>
</protein>
<name>A0A9W6B1S4_9LACO</name>
<dbReference type="Pfam" id="PF10282">
    <property type="entry name" value="Lactonase"/>
    <property type="match status" value="1"/>
</dbReference>
<dbReference type="Proteomes" id="UP001144204">
    <property type="component" value="Unassembled WGS sequence"/>
</dbReference>
<dbReference type="EMBL" id="BRPL01000002">
    <property type="protein sequence ID" value="GLB46544.1"/>
    <property type="molecule type" value="Genomic_DNA"/>
</dbReference>
<dbReference type="PANTHER" id="PTHR30344:SF1">
    <property type="entry name" value="6-PHOSPHOGLUCONOLACTONASE"/>
    <property type="match status" value="1"/>
</dbReference>
<dbReference type="PANTHER" id="PTHR30344">
    <property type="entry name" value="6-PHOSPHOGLUCONOLACTONASE-RELATED"/>
    <property type="match status" value="1"/>
</dbReference>
<dbReference type="GO" id="GO:0017057">
    <property type="term" value="F:6-phosphogluconolactonase activity"/>
    <property type="evidence" value="ECO:0007669"/>
    <property type="project" value="TreeGrafter"/>
</dbReference>
<dbReference type="InterPro" id="IPR019405">
    <property type="entry name" value="Lactonase_7-beta_prop"/>
</dbReference>
<dbReference type="InterPro" id="IPR015943">
    <property type="entry name" value="WD40/YVTN_repeat-like_dom_sf"/>
</dbReference>
<dbReference type="InterPro" id="IPR050282">
    <property type="entry name" value="Cycloisomerase_2"/>
</dbReference>
<dbReference type="SUPFAM" id="SSF51004">
    <property type="entry name" value="C-terminal (heme d1) domain of cytochrome cd1-nitrite reductase"/>
    <property type="match status" value="1"/>
</dbReference>
<organism evidence="2 3">
    <name type="scientific">Philodulcilactobacillus myokoensis</name>
    <dbReference type="NCBI Taxonomy" id="2929573"/>
    <lineage>
        <taxon>Bacteria</taxon>
        <taxon>Bacillati</taxon>
        <taxon>Bacillota</taxon>
        <taxon>Bacilli</taxon>
        <taxon>Lactobacillales</taxon>
        <taxon>Lactobacillaceae</taxon>
        <taxon>Philodulcilactobacillus</taxon>
    </lineage>
</organism>
<comment type="caution">
    <text evidence="2">The sequence shown here is derived from an EMBL/GenBank/DDBJ whole genome shotgun (WGS) entry which is preliminary data.</text>
</comment>
<dbReference type="GO" id="GO:0005829">
    <property type="term" value="C:cytosol"/>
    <property type="evidence" value="ECO:0007669"/>
    <property type="project" value="TreeGrafter"/>
</dbReference>
<reference evidence="2" key="2">
    <citation type="journal article" date="2023" name="PLoS ONE">
        <title>Philodulcilactobacillus myokoensis gen. nov., sp. nov., a fructophilic, acidophilic, and agar-phobic lactic acid bacterium isolated from fermented vegetable extracts.</title>
        <authorList>
            <person name="Kouya T."/>
            <person name="Ishiyama Y."/>
            <person name="Ohashi S."/>
            <person name="Kumakubo R."/>
            <person name="Yamazaki T."/>
            <person name="Otaki T."/>
        </authorList>
    </citation>
    <scope>NUCLEOTIDE SEQUENCE</scope>
    <source>
        <strain evidence="2">WR16-4</strain>
    </source>
</reference>
<evidence type="ECO:0000313" key="2">
    <source>
        <dbReference type="EMBL" id="GLB46544.1"/>
    </source>
</evidence>
<dbReference type="Gene3D" id="2.130.10.10">
    <property type="entry name" value="YVTN repeat-like/Quinoprotein amine dehydrogenase"/>
    <property type="match status" value="1"/>
</dbReference>